<sequence>MVEAHFTSGTLKAYPSLPHGMCTTQADLVPAELLAVMTS</sequence>
<evidence type="ECO:0000313" key="1">
    <source>
        <dbReference type="EMBL" id="MDQ0512076.1"/>
    </source>
</evidence>
<organism evidence="1 2">
    <name type="scientific">Ancylobacter amanitiformis</name>
    <dbReference type="NCBI Taxonomy" id="217069"/>
    <lineage>
        <taxon>Bacteria</taxon>
        <taxon>Pseudomonadati</taxon>
        <taxon>Pseudomonadota</taxon>
        <taxon>Alphaproteobacteria</taxon>
        <taxon>Hyphomicrobiales</taxon>
        <taxon>Xanthobacteraceae</taxon>
        <taxon>Ancylobacter</taxon>
    </lineage>
</organism>
<accession>A0ABU0LTN2</accession>
<gene>
    <name evidence="1" type="ORF">QOZ99_002976</name>
</gene>
<reference evidence="1 2" key="1">
    <citation type="submission" date="2023-07" db="EMBL/GenBank/DDBJ databases">
        <title>Genomic Encyclopedia of Type Strains, Phase IV (KMG-IV): sequencing the most valuable type-strain genomes for metagenomic binning, comparative biology and taxonomic classification.</title>
        <authorList>
            <person name="Goeker M."/>
        </authorList>
    </citation>
    <scope>NUCLEOTIDE SEQUENCE [LARGE SCALE GENOMIC DNA]</scope>
    <source>
        <strain evidence="1 2">DSM 15561</strain>
    </source>
</reference>
<dbReference type="Proteomes" id="UP001235094">
    <property type="component" value="Unassembled WGS sequence"/>
</dbReference>
<dbReference type="EMBL" id="JAUSVR010000009">
    <property type="protein sequence ID" value="MDQ0512076.1"/>
    <property type="molecule type" value="Genomic_DNA"/>
</dbReference>
<evidence type="ECO:0000313" key="2">
    <source>
        <dbReference type="Proteomes" id="UP001235094"/>
    </source>
</evidence>
<comment type="caution">
    <text evidence="1">The sequence shown here is derived from an EMBL/GenBank/DDBJ whole genome shotgun (WGS) entry which is preliminary data.</text>
</comment>
<proteinExistence type="predicted"/>
<keyword evidence="2" id="KW-1185">Reference proteome</keyword>
<protein>
    <submittedName>
        <fullName evidence="1">Uncharacterized protein</fullName>
    </submittedName>
</protein>
<name>A0ABU0LTN2_9HYPH</name>